<feature type="transmembrane region" description="Helical" evidence="6">
    <location>
        <begin position="187"/>
        <end position="207"/>
    </location>
</feature>
<feature type="transmembrane region" description="Helical" evidence="6">
    <location>
        <begin position="247"/>
        <end position="269"/>
    </location>
</feature>
<gene>
    <name evidence="7" type="ORF">NCTC10327_01896</name>
</gene>
<evidence type="ECO:0000256" key="1">
    <source>
        <dbReference type="ARBA" id="ARBA00004141"/>
    </source>
</evidence>
<dbReference type="RefSeq" id="WP_221884794.1">
    <property type="nucleotide sequence ID" value="NZ_UYIO01000001.1"/>
</dbReference>
<proteinExistence type="inferred from homology"/>
<comment type="subcellular location">
    <subcellularLocation>
        <location evidence="6">Cell membrane</location>
        <topology evidence="6">Multi-pass membrane protein</topology>
    </subcellularLocation>
    <subcellularLocation>
        <location evidence="1">Membrane</location>
        <topology evidence="1">Multi-pass membrane protein</topology>
    </subcellularLocation>
</comment>
<accession>A0A7Z8YAD7</accession>
<evidence type="ECO:0000313" key="7">
    <source>
        <dbReference type="EMBL" id="VDG77284.1"/>
    </source>
</evidence>
<keyword evidence="6" id="KW-1003">Cell membrane</keyword>
<reference evidence="7 8" key="1">
    <citation type="submission" date="2018-11" db="EMBL/GenBank/DDBJ databases">
        <authorList>
            <consortium name="Pathogen Informatics"/>
        </authorList>
    </citation>
    <scope>NUCLEOTIDE SEQUENCE [LARGE SCALE GENOMIC DNA]</scope>
    <source>
        <strain evidence="7 8">NCTC10327</strain>
    </source>
</reference>
<evidence type="ECO:0000256" key="2">
    <source>
        <dbReference type="ARBA" id="ARBA00009142"/>
    </source>
</evidence>
<keyword evidence="5 6" id="KW-0472">Membrane</keyword>
<dbReference type="Proteomes" id="UP000269974">
    <property type="component" value="Unassembled WGS sequence"/>
</dbReference>
<dbReference type="EMBL" id="UYIO01000001">
    <property type="protein sequence ID" value="VDG77284.1"/>
    <property type="molecule type" value="Genomic_DNA"/>
</dbReference>
<comment type="similarity">
    <text evidence="2 6">Belongs to the 4-toluene sulfonate uptake permease (TSUP) (TC 2.A.102) family.</text>
</comment>
<protein>
    <recommendedName>
        <fullName evidence="6">Probable membrane transporter protein</fullName>
    </recommendedName>
</protein>
<evidence type="ECO:0000256" key="3">
    <source>
        <dbReference type="ARBA" id="ARBA00022692"/>
    </source>
</evidence>
<dbReference type="PANTHER" id="PTHR43701">
    <property type="entry name" value="MEMBRANE TRANSPORTER PROTEIN MJ0441-RELATED"/>
    <property type="match status" value="1"/>
</dbReference>
<keyword evidence="4 6" id="KW-1133">Transmembrane helix</keyword>
<organism evidence="7 8">
    <name type="scientific">Actinobaculum suis</name>
    <dbReference type="NCBI Taxonomy" id="1657"/>
    <lineage>
        <taxon>Bacteria</taxon>
        <taxon>Bacillati</taxon>
        <taxon>Actinomycetota</taxon>
        <taxon>Actinomycetes</taxon>
        <taxon>Actinomycetales</taxon>
        <taxon>Actinomycetaceae</taxon>
        <taxon>Actinobaculum</taxon>
    </lineage>
</organism>
<comment type="caution">
    <text evidence="7">The sequence shown here is derived from an EMBL/GenBank/DDBJ whole genome shotgun (WGS) entry which is preliminary data.</text>
</comment>
<dbReference type="InterPro" id="IPR051598">
    <property type="entry name" value="TSUP/Inactive_protease-like"/>
</dbReference>
<evidence type="ECO:0000256" key="4">
    <source>
        <dbReference type="ARBA" id="ARBA00022989"/>
    </source>
</evidence>
<dbReference type="Pfam" id="PF01925">
    <property type="entry name" value="TauE"/>
    <property type="match status" value="1"/>
</dbReference>
<dbReference type="PANTHER" id="PTHR43701:SF2">
    <property type="entry name" value="MEMBRANE TRANSPORTER PROTEIN YJNA-RELATED"/>
    <property type="match status" value="1"/>
</dbReference>
<dbReference type="AlphaFoldDB" id="A0A7Z8YAD7"/>
<feature type="transmembrane region" description="Helical" evidence="6">
    <location>
        <begin position="73"/>
        <end position="92"/>
    </location>
</feature>
<dbReference type="GO" id="GO:0005886">
    <property type="term" value="C:plasma membrane"/>
    <property type="evidence" value="ECO:0007669"/>
    <property type="project" value="UniProtKB-SubCell"/>
</dbReference>
<evidence type="ECO:0000313" key="8">
    <source>
        <dbReference type="Proteomes" id="UP000269974"/>
    </source>
</evidence>
<feature type="transmembrane region" description="Helical" evidence="6">
    <location>
        <begin position="7"/>
        <end position="36"/>
    </location>
</feature>
<keyword evidence="3 6" id="KW-0812">Transmembrane</keyword>
<feature type="transmembrane region" description="Helical" evidence="6">
    <location>
        <begin position="155"/>
        <end position="181"/>
    </location>
</feature>
<name>A0A7Z8YAD7_9ACTO</name>
<dbReference type="InterPro" id="IPR002781">
    <property type="entry name" value="TM_pro_TauE-like"/>
</dbReference>
<sequence length="271" mass="27384">MLIAEAILVGLLIGGVVGALGAGGGILSVPALIFFLGYSPHTAAAGSLVVVGLTSLSSLLFRARRREVAWRRGLIFAAVSILGTLAGTALGAQISGRLLMFLFAGLMAVVGVVMLWRAARAGKSTPANSAENTAEDTANSGTPPPSAWRKILQTVLVALVTGLLTGLFGVGGGFLIVPALVMMGMQMRLAAGTSLLIMVITSVSGLLARLPDGFAGITWPALLLFAAASMLGGMLGGPLTRKVSNRALTAVFGILLLAISAYTAISTALGG</sequence>
<evidence type="ECO:0000256" key="6">
    <source>
        <dbReference type="RuleBase" id="RU363041"/>
    </source>
</evidence>
<feature type="transmembrane region" description="Helical" evidence="6">
    <location>
        <begin position="98"/>
        <end position="116"/>
    </location>
</feature>
<feature type="transmembrane region" description="Helical" evidence="6">
    <location>
        <begin position="42"/>
        <end position="61"/>
    </location>
</feature>
<feature type="transmembrane region" description="Helical" evidence="6">
    <location>
        <begin position="214"/>
        <end position="235"/>
    </location>
</feature>
<evidence type="ECO:0000256" key="5">
    <source>
        <dbReference type="ARBA" id="ARBA00023136"/>
    </source>
</evidence>